<accession>G2H112</accession>
<comment type="caution">
    <text evidence="1">The sequence shown here is derived from an EMBL/GenBank/DDBJ whole genome shotgun (WGS) entry which is preliminary data.</text>
</comment>
<feature type="non-terminal residue" evidence="1">
    <location>
        <position position="1"/>
    </location>
</feature>
<gene>
    <name evidence="1" type="ORF">Rin_00017470</name>
</gene>
<dbReference type="AlphaFoldDB" id="G2H112"/>
<name>G2H112_9ENTR</name>
<proteinExistence type="predicted"/>
<dbReference type="EMBL" id="AGCA01000415">
    <property type="protein sequence ID" value="EGY28319.1"/>
    <property type="molecule type" value="Genomic_DNA"/>
</dbReference>
<dbReference type="Proteomes" id="UP000004116">
    <property type="component" value="Unassembled WGS sequence"/>
</dbReference>
<evidence type="ECO:0000313" key="2">
    <source>
        <dbReference type="Proteomes" id="UP000004116"/>
    </source>
</evidence>
<organism evidence="1 2">
    <name type="scientific">Candidatus Regiella insecticola 5.15</name>
    <dbReference type="NCBI Taxonomy" id="1005043"/>
    <lineage>
        <taxon>Bacteria</taxon>
        <taxon>Pseudomonadati</taxon>
        <taxon>Pseudomonadota</taxon>
        <taxon>Gammaproteobacteria</taxon>
        <taxon>Enterobacterales</taxon>
        <taxon>Enterobacteriaceae</taxon>
        <taxon>aphid secondary symbionts</taxon>
        <taxon>Candidatus Regiella</taxon>
    </lineage>
</organism>
<protein>
    <submittedName>
        <fullName evidence="1">Uncharacterized protein</fullName>
    </submittedName>
</protein>
<reference evidence="1 2" key="1">
    <citation type="journal article" date="2012" name="Genome Res.">
        <title>Genomic basis of endosymbiont-conferred protection against an insect parasitoid.</title>
        <authorList>
            <person name="Hansen A.K."/>
            <person name="Vorburger C."/>
            <person name="Moran N.A."/>
        </authorList>
    </citation>
    <scope>NUCLEOTIDE SEQUENCE [LARGE SCALE GENOMIC DNA]</scope>
    <source>
        <strain evidence="2">R5.15</strain>
    </source>
</reference>
<sequence>NIGSRDIAEWVESRHDNVKRAIDVGVLKTREKAA</sequence>
<evidence type="ECO:0000313" key="1">
    <source>
        <dbReference type="EMBL" id="EGY28319.1"/>
    </source>
</evidence>
<keyword evidence="2" id="KW-1185">Reference proteome</keyword>